<feature type="transmembrane region" description="Helical" evidence="8">
    <location>
        <begin position="53"/>
        <end position="72"/>
    </location>
</feature>
<keyword evidence="4 8" id="KW-0812">Transmembrane</keyword>
<protein>
    <submittedName>
        <fullName evidence="9">Gluconate transporter</fullName>
    </submittedName>
</protein>
<sequence>MVTFLIIAAAIAVQIFLTARKVSPFLSLLLTAIPMGLLLGMSPQELLKTIDHGVGSTLAGLALVIILGAVLGKVLEESGAAEKIATTLVAKLGLRNIQWALLLTGFMVGIPLYFNAGFIILIPLIFSLARRTGLPILQLAIPTVASLSTTHCFLPPHPGPVFLVNAFGADMGHTLMYGVVLAIPAVVIAGPWLARRMKAINPPMLELFAGPTTTTDQSPPGAWSSFLIALSPIWLIGLSVLADGVLPKGVLRETLLFLGNPTIALLLATVAAFYWLGYRRGAALETQTRWLNAAISGISVILLIITAGGVFKQVLVDSGVGATIAELSRTWQMTPLVFAWLATALLRVMIGSSTVAVLTAAGVVGPLIATTGASPELMVLAVGCGSVFGSHVNDSAFWMFKEFFNLSMKQTFLSWTVMETTISLIGLAGVLLLNTVVG</sequence>
<evidence type="ECO:0000256" key="3">
    <source>
        <dbReference type="ARBA" id="ARBA00022475"/>
    </source>
</evidence>
<dbReference type="GO" id="GO:0005886">
    <property type="term" value="C:plasma membrane"/>
    <property type="evidence" value="ECO:0007669"/>
    <property type="project" value="UniProtKB-SubCell"/>
</dbReference>
<feature type="transmembrane region" description="Helical" evidence="8">
    <location>
        <begin position="174"/>
        <end position="194"/>
    </location>
</feature>
<keyword evidence="5 8" id="KW-1133">Transmembrane helix</keyword>
<feature type="transmembrane region" description="Helical" evidence="8">
    <location>
        <begin position="290"/>
        <end position="311"/>
    </location>
</feature>
<keyword evidence="2" id="KW-0813">Transport</keyword>
<evidence type="ECO:0000256" key="5">
    <source>
        <dbReference type="ARBA" id="ARBA00022989"/>
    </source>
</evidence>
<organism evidence="9 10">
    <name type="scientific">Rhodanobacter fulvus Jip2</name>
    <dbReference type="NCBI Taxonomy" id="1163408"/>
    <lineage>
        <taxon>Bacteria</taxon>
        <taxon>Pseudomonadati</taxon>
        <taxon>Pseudomonadota</taxon>
        <taxon>Gammaproteobacteria</taxon>
        <taxon>Lysobacterales</taxon>
        <taxon>Rhodanobacteraceae</taxon>
        <taxon>Rhodanobacter</taxon>
    </lineage>
</organism>
<comment type="similarity">
    <text evidence="7">Belongs to the GntP permease family.</text>
</comment>
<evidence type="ECO:0000256" key="1">
    <source>
        <dbReference type="ARBA" id="ARBA00004651"/>
    </source>
</evidence>
<proteinExistence type="inferred from homology"/>
<feature type="transmembrane region" description="Helical" evidence="8">
    <location>
        <begin position="22"/>
        <end position="41"/>
    </location>
</feature>
<dbReference type="eggNOG" id="COG2610">
    <property type="taxonomic scope" value="Bacteria"/>
</dbReference>
<evidence type="ECO:0000256" key="2">
    <source>
        <dbReference type="ARBA" id="ARBA00022448"/>
    </source>
</evidence>
<reference evidence="9 10" key="1">
    <citation type="journal article" date="2012" name="J. Bacteriol.">
        <title>Genome sequences for six rhodanobacter strains, isolated from soils and the terrestrial subsurface, with variable denitrification capabilities.</title>
        <authorList>
            <person name="Kostka J.E."/>
            <person name="Green S.J."/>
            <person name="Rishishwar L."/>
            <person name="Prakash O."/>
            <person name="Katz L.S."/>
            <person name="Marino-Ramirez L."/>
            <person name="Jordan I.K."/>
            <person name="Munk C."/>
            <person name="Ivanova N."/>
            <person name="Mikhailova N."/>
            <person name="Watson D.B."/>
            <person name="Brown S.D."/>
            <person name="Palumbo A.V."/>
            <person name="Brooks S.C."/>
        </authorList>
    </citation>
    <scope>NUCLEOTIDE SEQUENCE [LARGE SCALE GENOMIC DNA]</scope>
    <source>
        <strain evidence="10">Jip2T</strain>
    </source>
</reference>
<dbReference type="NCBIfam" id="TIGR00791">
    <property type="entry name" value="gntP"/>
    <property type="match status" value="1"/>
</dbReference>
<evidence type="ECO:0000313" key="10">
    <source>
        <dbReference type="Proteomes" id="UP000004210"/>
    </source>
</evidence>
<keyword evidence="3" id="KW-1003">Cell membrane</keyword>
<dbReference type="PANTHER" id="PTHR30354:SF22">
    <property type="entry name" value="HIGH-AFFINITY GLUCONATE TRANSPORTER"/>
    <property type="match status" value="1"/>
</dbReference>
<comment type="subcellular location">
    <subcellularLocation>
        <location evidence="1">Cell membrane</location>
        <topology evidence="1">Multi-pass membrane protein</topology>
    </subcellularLocation>
</comment>
<dbReference type="EMBL" id="AJXU01000036">
    <property type="protein sequence ID" value="EIL89426.1"/>
    <property type="molecule type" value="Genomic_DNA"/>
</dbReference>
<dbReference type="InterPro" id="IPR003474">
    <property type="entry name" value="Glcn_transporter"/>
</dbReference>
<evidence type="ECO:0000256" key="4">
    <source>
        <dbReference type="ARBA" id="ARBA00022692"/>
    </source>
</evidence>
<evidence type="ECO:0000256" key="8">
    <source>
        <dbReference type="SAM" id="Phobius"/>
    </source>
</evidence>
<dbReference type="PANTHER" id="PTHR30354">
    <property type="entry name" value="GNT FAMILY GLUCONATE TRANSPORTER"/>
    <property type="match status" value="1"/>
</dbReference>
<dbReference type="RefSeq" id="WP_007081491.1">
    <property type="nucleotide sequence ID" value="NZ_AJXU01000036.1"/>
</dbReference>
<feature type="transmembrane region" description="Helical" evidence="8">
    <location>
        <begin position="97"/>
        <end position="122"/>
    </location>
</feature>
<feature type="transmembrane region" description="Helical" evidence="8">
    <location>
        <begin position="222"/>
        <end position="242"/>
    </location>
</feature>
<feature type="transmembrane region" description="Helical" evidence="8">
    <location>
        <begin position="254"/>
        <end position="278"/>
    </location>
</feature>
<keyword evidence="6 8" id="KW-0472">Membrane</keyword>
<name>I4VQD5_9GAMM</name>
<feature type="transmembrane region" description="Helical" evidence="8">
    <location>
        <begin position="412"/>
        <end position="433"/>
    </location>
</feature>
<evidence type="ECO:0000256" key="6">
    <source>
        <dbReference type="ARBA" id="ARBA00023136"/>
    </source>
</evidence>
<dbReference type="OrthoDB" id="9787129at2"/>
<dbReference type="GO" id="GO:0015128">
    <property type="term" value="F:gluconate transmembrane transporter activity"/>
    <property type="evidence" value="ECO:0007669"/>
    <property type="project" value="InterPro"/>
</dbReference>
<dbReference type="AlphaFoldDB" id="I4VQD5"/>
<feature type="transmembrane region" description="Helical" evidence="8">
    <location>
        <begin position="379"/>
        <end position="400"/>
    </location>
</feature>
<evidence type="ECO:0000313" key="9">
    <source>
        <dbReference type="EMBL" id="EIL89426.1"/>
    </source>
</evidence>
<gene>
    <name evidence="9" type="ORF">UU9_09272</name>
</gene>
<dbReference type="Pfam" id="PF02447">
    <property type="entry name" value="GntP_permease"/>
    <property type="match status" value="1"/>
</dbReference>
<dbReference type="STRING" id="1163408.UU9_09272"/>
<dbReference type="Proteomes" id="UP000004210">
    <property type="component" value="Unassembled WGS sequence"/>
</dbReference>
<accession>I4VQD5</accession>
<keyword evidence="10" id="KW-1185">Reference proteome</keyword>
<comment type="caution">
    <text evidence="9">The sequence shown here is derived from an EMBL/GenBank/DDBJ whole genome shotgun (WGS) entry which is preliminary data.</text>
</comment>
<evidence type="ECO:0000256" key="7">
    <source>
        <dbReference type="ARBA" id="ARBA00049663"/>
    </source>
</evidence>
<dbReference type="PIRSF" id="PIRSF002746">
    <property type="entry name" value="Gluconate_transporter"/>
    <property type="match status" value="1"/>
</dbReference>
<dbReference type="PATRIC" id="fig|1163408.3.peg.1906"/>